<dbReference type="PANTHER" id="PTHR23279">
    <property type="entry name" value="DEFECTIVE PROBOSCIS EXTENSION RESPONSE DPR -RELATED"/>
    <property type="match status" value="1"/>
</dbReference>
<dbReference type="InterPro" id="IPR007110">
    <property type="entry name" value="Ig-like_dom"/>
</dbReference>
<dbReference type="Proteomes" id="UP001497623">
    <property type="component" value="Unassembled WGS sequence"/>
</dbReference>
<name>A0AAV2RS90_MEGNR</name>
<sequence>MQVLVLLLVALVMVLGMVVPILAEPRWKEETVWRDHNAKPKSPRRGPHVLPGLPTNVSVTVGRLATLPCRVANLKGRAVSWIRTSDLNVLSVDDTTFTSDKRFKVLAWRTNGLWAWDLQINGTLREDTGLYECQVNTRPKISHPVFLSVHSDRATIAGPSEKYVNAGSRLHLSCSLAAHSG</sequence>
<dbReference type="SMART" id="SM00408">
    <property type="entry name" value="IGc2"/>
    <property type="match status" value="1"/>
</dbReference>
<dbReference type="InterPro" id="IPR037448">
    <property type="entry name" value="Zig-8"/>
</dbReference>
<organism evidence="3 4">
    <name type="scientific">Meganyctiphanes norvegica</name>
    <name type="common">Northern krill</name>
    <name type="synonym">Thysanopoda norvegica</name>
    <dbReference type="NCBI Taxonomy" id="48144"/>
    <lineage>
        <taxon>Eukaryota</taxon>
        <taxon>Metazoa</taxon>
        <taxon>Ecdysozoa</taxon>
        <taxon>Arthropoda</taxon>
        <taxon>Crustacea</taxon>
        <taxon>Multicrustacea</taxon>
        <taxon>Malacostraca</taxon>
        <taxon>Eumalacostraca</taxon>
        <taxon>Eucarida</taxon>
        <taxon>Euphausiacea</taxon>
        <taxon>Euphausiidae</taxon>
        <taxon>Meganyctiphanes</taxon>
    </lineage>
</organism>
<dbReference type="SMART" id="SM00409">
    <property type="entry name" value="IG"/>
    <property type="match status" value="1"/>
</dbReference>
<evidence type="ECO:0000256" key="1">
    <source>
        <dbReference type="SAM" id="SignalP"/>
    </source>
</evidence>
<comment type="caution">
    <text evidence="3">The sequence shown here is derived from an EMBL/GenBank/DDBJ whole genome shotgun (WGS) entry which is preliminary data.</text>
</comment>
<dbReference type="InterPro" id="IPR013783">
    <property type="entry name" value="Ig-like_fold"/>
</dbReference>
<dbReference type="AlphaFoldDB" id="A0AAV2RS90"/>
<proteinExistence type="predicted"/>
<dbReference type="SUPFAM" id="SSF48726">
    <property type="entry name" value="Immunoglobulin"/>
    <property type="match status" value="1"/>
</dbReference>
<dbReference type="Pfam" id="PF00047">
    <property type="entry name" value="ig"/>
    <property type="match status" value="1"/>
</dbReference>
<evidence type="ECO:0000313" key="4">
    <source>
        <dbReference type="Proteomes" id="UP001497623"/>
    </source>
</evidence>
<feature type="non-terminal residue" evidence="3">
    <location>
        <position position="181"/>
    </location>
</feature>
<gene>
    <name evidence="3" type="ORF">MNOR_LOCUS28072</name>
</gene>
<feature type="chain" id="PRO_5043954520" description="Ig-like domain-containing protein" evidence="1">
    <location>
        <begin position="24"/>
        <end position="181"/>
    </location>
</feature>
<keyword evidence="4" id="KW-1185">Reference proteome</keyword>
<dbReference type="EMBL" id="CAXKWB010030354">
    <property type="protein sequence ID" value="CAL4137375.1"/>
    <property type="molecule type" value="Genomic_DNA"/>
</dbReference>
<dbReference type="PROSITE" id="PS50835">
    <property type="entry name" value="IG_LIKE"/>
    <property type="match status" value="1"/>
</dbReference>
<evidence type="ECO:0000259" key="2">
    <source>
        <dbReference type="PROSITE" id="PS50835"/>
    </source>
</evidence>
<feature type="signal peptide" evidence="1">
    <location>
        <begin position="1"/>
        <end position="23"/>
    </location>
</feature>
<dbReference type="InterPro" id="IPR003598">
    <property type="entry name" value="Ig_sub2"/>
</dbReference>
<dbReference type="InterPro" id="IPR013151">
    <property type="entry name" value="Immunoglobulin_dom"/>
</dbReference>
<dbReference type="GO" id="GO:0050808">
    <property type="term" value="P:synapse organization"/>
    <property type="evidence" value="ECO:0007669"/>
    <property type="project" value="TreeGrafter"/>
</dbReference>
<dbReference type="Gene3D" id="2.60.40.10">
    <property type="entry name" value="Immunoglobulins"/>
    <property type="match status" value="1"/>
</dbReference>
<accession>A0AAV2RS90</accession>
<dbReference type="GO" id="GO:0032589">
    <property type="term" value="C:neuron projection membrane"/>
    <property type="evidence" value="ECO:0007669"/>
    <property type="project" value="TreeGrafter"/>
</dbReference>
<reference evidence="3 4" key="1">
    <citation type="submission" date="2024-05" db="EMBL/GenBank/DDBJ databases">
        <authorList>
            <person name="Wallberg A."/>
        </authorList>
    </citation>
    <scope>NUCLEOTIDE SEQUENCE [LARGE SCALE GENOMIC DNA]</scope>
</reference>
<dbReference type="InterPro" id="IPR036179">
    <property type="entry name" value="Ig-like_dom_sf"/>
</dbReference>
<feature type="domain" description="Ig-like" evidence="2">
    <location>
        <begin position="47"/>
        <end position="148"/>
    </location>
</feature>
<dbReference type="PANTHER" id="PTHR23279:SF46">
    <property type="entry name" value="DEFECTIVE PROBOSCIS EXTENSION RESPONSE 10, ISOFORM A-RELATED"/>
    <property type="match status" value="1"/>
</dbReference>
<protein>
    <recommendedName>
        <fullName evidence="2">Ig-like domain-containing protein</fullName>
    </recommendedName>
</protein>
<dbReference type="InterPro" id="IPR003599">
    <property type="entry name" value="Ig_sub"/>
</dbReference>
<keyword evidence="1" id="KW-0732">Signal</keyword>
<evidence type="ECO:0000313" key="3">
    <source>
        <dbReference type="EMBL" id="CAL4137375.1"/>
    </source>
</evidence>